<keyword evidence="2" id="KW-1185">Reference proteome</keyword>
<organism evidence="1 2">
    <name type="scientific">Massarina eburnea CBS 473.64</name>
    <dbReference type="NCBI Taxonomy" id="1395130"/>
    <lineage>
        <taxon>Eukaryota</taxon>
        <taxon>Fungi</taxon>
        <taxon>Dikarya</taxon>
        <taxon>Ascomycota</taxon>
        <taxon>Pezizomycotina</taxon>
        <taxon>Dothideomycetes</taxon>
        <taxon>Pleosporomycetidae</taxon>
        <taxon>Pleosporales</taxon>
        <taxon>Massarineae</taxon>
        <taxon>Massarinaceae</taxon>
        <taxon>Massarina</taxon>
    </lineage>
</organism>
<dbReference type="EMBL" id="MU006785">
    <property type="protein sequence ID" value="KAF2640149.1"/>
    <property type="molecule type" value="Genomic_DNA"/>
</dbReference>
<name>A0A6A6RX46_9PLEO</name>
<evidence type="ECO:0000313" key="1">
    <source>
        <dbReference type="EMBL" id="KAF2640149.1"/>
    </source>
</evidence>
<proteinExistence type="predicted"/>
<dbReference type="Proteomes" id="UP000799753">
    <property type="component" value="Unassembled WGS sequence"/>
</dbReference>
<gene>
    <name evidence="1" type="ORF">P280DRAFT_518573</name>
</gene>
<reference evidence="1" key="1">
    <citation type="journal article" date="2020" name="Stud. Mycol.">
        <title>101 Dothideomycetes genomes: a test case for predicting lifestyles and emergence of pathogens.</title>
        <authorList>
            <person name="Haridas S."/>
            <person name="Albert R."/>
            <person name="Binder M."/>
            <person name="Bloem J."/>
            <person name="Labutti K."/>
            <person name="Salamov A."/>
            <person name="Andreopoulos B."/>
            <person name="Baker S."/>
            <person name="Barry K."/>
            <person name="Bills G."/>
            <person name="Bluhm B."/>
            <person name="Cannon C."/>
            <person name="Castanera R."/>
            <person name="Culley D."/>
            <person name="Daum C."/>
            <person name="Ezra D."/>
            <person name="Gonzalez J."/>
            <person name="Henrissat B."/>
            <person name="Kuo A."/>
            <person name="Liang C."/>
            <person name="Lipzen A."/>
            <person name="Lutzoni F."/>
            <person name="Magnuson J."/>
            <person name="Mondo S."/>
            <person name="Nolan M."/>
            <person name="Ohm R."/>
            <person name="Pangilinan J."/>
            <person name="Park H.-J."/>
            <person name="Ramirez L."/>
            <person name="Alfaro M."/>
            <person name="Sun H."/>
            <person name="Tritt A."/>
            <person name="Yoshinaga Y."/>
            <person name="Zwiers L.-H."/>
            <person name="Turgeon B."/>
            <person name="Goodwin S."/>
            <person name="Spatafora J."/>
            <person name="Crous P."/>
            <person name="Grigoriev I."/>
        </authorList>
    </citation>
    <scope>NUCLEOTIDE SEQUENCE</scope>
    <source>
        <strain evidence="1">CBS 473.64</strain>
    </source>
</reference>
<evidence type="ECO:0000313" key="2">
    <source>
        <dbReference type="Proteomes" id="UP000799753"/>
    </source>
</evidence>
<sequence>MDEVDFHEYIHIGQKHAHILCLDNKQEIALALQVLIEDYRSRIWYWGPIHYEVDLRMAKAAVMGRIVWDGMAWEVQYNVGVGDQRGDLDGSGRWSSETEAKWLIDTDKLQSDN</sequence>
<dbReference type="AlphaFoldDB" id="A0A6A6RX46"/>
<accession>A0A6A6RX46</accession>
<protein>
    <submittedName>
        <fullName evidence="1">Uncharacterized protein</fullName>
    </submittedName>
</protein>